<dbReference type="PANTHER" id="PTHR31221">
    <property type="entry name" value="WRKY TRANSCRIPTION FACTOR PROTEIN 1-RELATED"/>
    <property type="match status" value="1"/>
</dbReference>
<dbReference type="Pfam" id="PF03106">
    <property type="entry name" value="WRKY"/>
    <property type="match status" value="1"/>
</dbReference>
<evidence type="ECO:0000313" key="8">
    <source>
        <dbReference type="EMBL" id="OEL20267.1"/>
    </source>
</evidence>
<accession>A0A1E5V5C4</accession>
<dbReference type="AlphaFoldDB" id="A0A1E5V5C4"/>
<dbReference type="PROSITE" id="PS50811">
    <property type="entry name" value="WRKY"/>
    <property type="match status" value="1"/>
</dbReference>
<gene>
    <name evidence="8" type="ORF">BAE44_0018717</name>
</gene>
<proteinExistence type="predicted"/>
<protein>
    <recommendedName>
        <fullName evidence="7">WRKY domain-containing protein</fullName>
    </recommendedName>
</protein>
<dbReference type="EMBL" id="LWDX02051286">
    <property type="protein sequence ID" value="OEL20267.1"/>
    <property type="molecule type" value="Genomic_DNA"/>
</dbReference>
<organism evidence="8 9">
    <name type="scientific">Dichanthelium oligosanthes</name>
    <dbReference type="NCBI Taxonomy" id="888268"/>
    <lineage>
        <taxon>Eukaryota</taxon>
        <taxon>Viridiplantae</taxon>
        <taxon>Streptophyta</taxon>
        <taxon>Embryophyta</taxon>
        <taxon>Tracheophyta</taxon>
        <taxon>Spermatophyta</taxon>
        <taxon>Magnoliopsida</taxon>
        <taxon>Liliopsida</taxon>
        <taxon>Poales</taxon>
        <taxon>Poaceae</taxon>
        <taxon>PACMAD clade</taxon>
        <taxon>Panicoideae</taxon>
        <taxon>Panicodae</taxon>
        <taxon>Paniceae</taxon>
        <taxon>Dichantheliinae</taxon>
        <taxon>Dichanthelium</taxon>
    </lineage>
</organism>
<evidence type="ECO:0000256" key="5">
    <source>
        <dbReference type="ARBA" id="ARBA00023163"/>
    </source>
</evidence>
<dbReference type="OrthoDB" id="5065855at2759"/>
<name>A0A1E5V5C4_9POAL</name>
<dbReference type="Proteomes" id="UP000095767">
    <property type="component" value="Unassembled WGS sequence"/>
</dbReference>
<evidence type="ECO:0000256" key="2">
    <source>
        <dbReference type="ARBA" id="ARBA00022737"/>
    </source>
</evidence>
<dbReference type="Gene3D" id="2.20.25.80">
    <property type="entry name" value="WRKY domain"/>
    <property type="match status" value="1"/>
</dbReference>
<comment type="caution">
    <text evidence="8">The sequence shown here is derived from an EMBL/GenBank/DDBJ whole genome shotgun (WGS) entry which is preliminary data.</text>
</comment>
<dbReference type="GO" id="GO:0005634">
    <property type="term" value="C:nucleus"/>
    <property type="evidence" value="ECO:0007669"/>
    <property type="project" value="UniProtKB-SubCell"/>
</dbReference>
<dbReference type="SUPFAM" id="SSF118290">
    <property type="entry name" value="WRKY DNA-binding domain"/>
    <property type="match status" value="1"/>
</dbReference>
<dbReference type="InterPro" id="IPR044810">
    <property type="entry name" value="WRKY_plant"/>
</dbReference>
<feature type="domain" description="WRKY" evidence="7">
    <location>
        <begin position="111"/>
        <end position="168"/>
    </location>
</feature>
<keyword evidence="2" id="KW-0677">Repeat</keyword>
<keyword evidence="4" id="KW-0238">DNA-binding</keyword>
<keyword evidence="3" id="KW-0805">Transcription regulation</keyword>
<dbReference type="InterPro" id="IPR036576">
    <property type="entry name" value="WRKY_dom_sf"/>
</dbReference>
<dbReference type="GO" id="GO:0043565">
    <property type="term" value="F:sequence-specific DNA binding"/>
    <property type="evidence" value="ECO:0007669"/>
    <property type="project" value="InterPro"/>
</dbReference>
<dbReference type="InterPro" id="IPR003657">
    <property type="entry name" value="WRKY_dom"/>
</dbReference>
<evidence type="ECO:0000256" key="1">
    <source>
        <dbReference type="ARBA" id="ARBA00004123"/>
    </source>
</evidence>
<keyword evidence="9" id="KW-1185">Reference proteome</keyword>
<evidence type="ECO:0000256" key="3">
    <source>
        <dbReference type="ARBA" id="ARBA00023015"/>
    </source>
</evidence>
<reference evidence="8 9" key="1">
    <citation type="submission" date="2016-09" db="EMBL/GenBank/DDBJ databases">
        <title>The draft genome of Dichanthelium oligosanthes: A C3 panicoid grass species.</title>
        <authorList>
            <person name="Studer A.J."/>
            <person name="Schnable J.C."/>
            <person name="Brutnell T.P."/>
        </authorList>
    </citation>
    <scope>NUCLEOTIDE SEQUENCE [LARGE SCALE GENOMIC DNA]</scope>
    <source>
        <strain evidence="9">cv. Kellogg 1175</strain>
        <tissue evidence="8">Leaf</tissue>
    </source>
</reference>
<evidence type="ECO:0000256" key="6">
    <source>
        <dbReference type="ARBA" id="ARBA00023242"/>
    </source>
</evidence>
<comment type="subcellular location">
    <subcellularLocation>
        <location evidence="1">Nucleus</location>
    </subcellularLocation>
</comment>
<dbReference type="GO" id="GO:0003700">
    <property type="term" value="F:DNA-binding transcription factor activity"/>
    <property type="evidence" value="ECO:0007669"/>
    <property type="project" value="InterPro"/>
</dbReference>
<dbReference type="SMART" id="SM00774">
    <property type="entry name" value="WRKY"/>
    <property type="match status" value="1"/>
</dbReference>
<keyword evidence="6" id="KW-0539">Nucleus</keyword>
<evidence type="ECO:0000313" key="9">
    <source>
        <dbReference type="Proteomes" id="UP000095767"/>
    </source>
</evidence>
<dbReference type="STRING" id="888268.A0A1E5V5C4"/>
<keyword evidence="5" id="KW-0804">Transcription</keyword>
<evidence type="ECO:0000256" key="4">
    <source>
        <dbReference type="ARBA" id="ARBA00023125"/>
    </source>
</evidence>
<dbReference type="PANTHER" id="PTHR31221:SF360">
    <property type="entry name" value="WRKY DOMAIN-CONTAINING PROTEIN"/>
    <property type="match status" value="1"/>
</dbReference>
<evidence type="ECO:0000259" key="7">
    <source>
        <dbReference type="PROSITE" id="PS50811"/>
    </source>
</evidence>
<dbReference type="FunFam" id="2.20.25.80:FF:000006">
    <property type="entry name" value="WRKY transcription factor"/>
    <property type="match status" value="1"/>
</dbReference>
<sequence length="175" mass="19508">MQHHEKIAALKPVASRPFSRSLSKLLQDFTATGSPPITVLEATDLVRPKVTRFPSPPSPSDLPTETTATIDAVSDTTCEEMEVDTEQANCCDHLTTHHTVKKPMGGRLSFDGYNWRKYGQKKVKGSGFPRSYYKCTHPSCPVKRKVETTVDGQVAEVAYSGEHNHPKPHRPRKPR</sequence>